<comment type="caution">
    <text evidence="1">The sequence shown here is derived from an EMBL/GenBank/DDBJ whole genome shotgun (WGS) entry which is preliminary data.</text>
</comment>
<sequence>MQFRKKSRLIQNKKAVASSQSIIREEATASNFYYPCTFAIFPCSM</sequence>
<organism evidence="1 2">
    <name type="scientific">Enterococcus faecalis RP2S-4</name>
    <dbReference type="NCBI Taxonomy" id="1244145"/>
    <lineage>
        <taxon>Bacteria</taxon>
        <taxon>Bacillati</taxon>
        <taxon>Bacillota</taxon>
        <taxon>Bacilli</taxon>
        <taxon>Lactobacillales</taxon>
        <taxon>Enterococcaceae</taxon>
        <taxon>Enterococcus</taxon>
    </lineage>
</organism>
<proteinExistence type="predicted"/>
<name>A0ABC9TL84_ENTFL</name>
<gene>
    <name evidence="1" type="ORF">D358_01268</name>
</gene>
<evidence type="ECO:0000313" key="1">
    <source>
        <dbReference type="EMBL" id="EPI09177.1"/>
    </source>
</evidence>
<dbReference type="AlphaFoldDB" id="A0ABC9TL84"/>
<protein>
    <submittedName>
        <fullName evidence="1">Uncharacterized protein</fullName>
    </submittedName>
</protein>
<dbReference type="Proteomes" id="UP000015750">
    <property type="component" value="Unassembled WGS sequence"/>
</dbReference>
<dbReference type="EMBL" id="ATIR01000037">
    <property type="protein sequence ID" value="EPI09177.1"/>
    <property type="molecule type" value="Genomic_DNA"/>
</dbReference>
<accession>A0ABC9TL84</accession>
<evidence type="ECO:0000313" key="2">
    <source>
        <dbReference type="Proteomes" id="UP000015750"/>
    </source>
</evidence>
<reference evidence="1 2" key="1">
    <citation type="submission" date="2013-06" db="EMBL/GenBank/DDBJ databases">
        <authorList>
            <person name="Weinstock G."/>
            <person name="Sodergren E."/>
            <person name="Lobos E.A."/>
            <person name="Fulton L."/>
            <person name="Fulton R."/>
            <person name="Courtney L."/>
            <person name="Fronick C."/>
            <person name="O'Laughlin M."/>
            <person name="Godfrey J."/>
            <person name="Wilson R.M."/>
            <person name="Miner T."/>
            <person name="Farmer C."/>
            <person name="Delehaunty K."/>
            <person name="Cordes M."/>
            <person name="Minx P."/>
            <person name="Tomlinson C."/>
            <person name="Chen J."/>
            <person name="Wollam A."/>
            <person name="Pepin K.H."/>
            <person name="Bhonagiri V."/>
            <person name="Zhang X."/>
            <person name="Warren W."/>
            <person name="Mitreva M."/>
            <person name="Mardis E.R."/>
            <person name="Wilson R.K."/>
        </authorList>
    </citation>
    <scope>NUCLEOTIDE SEQUENCE [LARGE SCALE GENOMIC DNA]</scope>
    <source>
        <strain evidence="1 2">RP2S-4</strain>
    </source>
</reference>